<protein>
    <submittedName>
        <fullName evidence="2">Uncharacterized protein</fullName>
    </submittedName>
</protein>
<evidence type="ECO:0000313" key="2">
    <source>
        <dbReference type="EMBL" id="GES33547.1"/>
    </source>
</evidence>
<dbReference type="EMBL" id="BLAG01000020">
    <property type="protein sequence ID" value="GES33547.1"/>
    <property type="molecule type" value="Genomic_DNA"/>
</dbReference>
<organism evidence="2 3">
    <name type="scientific">Streptomyces angustmyceticus</name>
    <dbReference type="NCBI Taxonomy" id="285578"/>
    <lineage>
        <taxon>Bacteria</taxon>
        <taxon>Bacillati</taxon>
        <taxon>Actinomycetota</taxon>
        <taxon>Actinomycetes</taxon>
        <taxon>Kitasatosporales</taxon>
        <taxon>Streptomycetaceae</taxon>
        <taxon>Streptomyces</taxon>
    </lineage>
</organism>
<evidence type="ECO:0000313" key="3">
    <source>
        <dbReference type="Proteomes" id="UP000325598"/>
    </source>
</evidence>
<feature type="region of interest" description="Disordered" evidence="1">
    <location>
        <begin position="48"/>
        <end position="78"/>
    </location>
</feature>
<keyword evidence="3" id="KW-1185">Reference proteome</keyword>
<dbReference type="GeneID" id="96756232"/>
<proteinExistence type="predicted"/>
<dbReference type="AlphaFoldDB" id="A0A5J4LH88"/>
<feature type="compositionally biased region" description="Low complexity" evidence="1">
    <location>
        <begin position="7"/>
        <end position="16"/>
    </location>
</feature>
<dbReference type="Proteomes" id="UP000325598">
    <property type="component" value="Unassembled WGS sequence"/>
</dbReference>
<accession>A0A5J4LH88</accession>
<dbReference type="RefSeq" id="WP_373866972.1">
    <property type="nucleotide sequence ID" value="NZ_BLAG01000020.1"/>
</dbReference>
<evidence type="ECO:0000256" key="1">
    <source>
        <dbReference type="SAM" id="MobiDB-lite"/>
    </source>
</evidence>
<sequence length="78" mass="8326">MTTMSELPLSPSAAPSTDPGFELRSEITVELVDHSASDIGVVRAARVSTAGDPRRVQRVRPGQPVTPPRARHGHEESA</sequence>
<feature type="region of interest" description="Disordered" evidence="1">
    <location>
        <begin position="1"/>
        <end position="21"/>
    </location>
</feature>
<comment type="caution">
    <text evidence="2">The sequence shown here is derived from an EMBL/GenBank/DDBJ whole genome shotgun (WGS) entry which is preliminary data.</text>
</comment>
<reference evidence="2 3" key="1">
    <citation type="submission" date="2019-10" db="EMBL/GenBank/DDBJ databases">
        <title>Whole genome shotgun sequence of Streptomyces angustmyceticus NBRC 3934.</title>
        <authorList>
            <person name="Hosoyama A."/>
            <person name="Ichikawa N."/>
            <person name="Kimura A."/>
            <person name="Kitahashi Y."/>
            <person name="Komaki H."/>
            <person name="Uohara A."/>
        </authorList>
    </citation>
    <scope>NUCLEOTIDE SEQUENCE [LARGE SCALE GENOMIC DNA]</scope>
    <source>
        <strain evidence="2 3">NBRC 3934</strain>
    </source>
</reference>
<name>A0A5J4LH88_9ACTN</name>
<gene>
    <name evidence="2" type="ORF">San01_60350</name>
</gene>